<keyword evidence="10" id="KW-1185">Reference proteome</keyword>
<feature type="transmembrane region" description="Helical" evidence="8">
    <location>
        <begin position="380"/>
        <end position="403"/>
    </location>
</feature>
<keyword evidence="2" id="KW-1003">Cell membrane</keyword>
<evidence type="ECO:0000313" key="9">
    <source>
        <dbReference type="EMBL" id="GAA2000651.1"/>
    </source>
</evidence>
<feature type="transmembrane region" description="Helical" evidence="8">
    <location>
        <begin position="208"/>
        <end position="228"/>
    </location>
</feature>
<feature type="transmembrane region" description="Helical" evidence="8">
    <location>
        <begin position="126"/>
        <end position="146"/>
    </location>
</feature>
<keyword evidence="5 8" id="KW-0812">Transmembrane</keyword>
<dbReference type="PANTHER" id="PTHR33908">
    <property type="entry name" value="MANNOSYLTRANSFERASE YKCB-RELATED"/>
    <property type="match status" value="1"/>
</dbReference>
<evidence type="ECO:0000256" key="6">
    <source>
        <dbReference type="ARBA" id="ARBA00022989"/>
    </source>
</evidence>
<evidence type="ECO:0008006" key="11">
    <source>
        <dbReference type="Google" id="ProtNLM"/>
    </source>
</evidence>
<evidence type="ECO:0000256" key="1">
    <source>
        <dbReference type="ARBA" id="ARBA00004651"/>
    </source>
</evidence>
<evidence type="ECO:0000256" key="7">
    <source>
        <dbReference type="ARBA" id="ARBA00023136"/>
    </source>
</evidence>
<evidence type="ECO:0000256" key="3">
    <source>
        <dbReference type="ARBA" id="ARBA00022676"/>
    </source>
</evidence>
<feature type="transmembrane region" description="Helical" evidence="8">
    <location>
        <begin position="415"/>
        <end position="434"/>
    </location>
</feature>
<dbReference type="PANTHER" id="PTHR33908:SF11">
    <property type="entry name" value="MEMBRANE PROTEIN"/>
    <property type="match status" value="1"/>
</dbReference>
<dbReference type="EMBL" id="BAAANO010000005">
    <property type="protein sequence ID" value="GAA2000651.1"/>
    <property type="molecule type" value="Genomic_DNA"/>
</dbReference>
<comment type="caution">
    <text evidence="9">The sequence shown here is derived from an EMBL/GenBank/DDBJ whole genome shotgun (WGS) entry which is preliminary data.</text>
</comment>
<keyword evidence="6 8" id="KW-1133">Transmembrane helix</keyword>
<comment type="subcellular location">
    <subcellularLocation>
        <location evidence="1">Cell membrane</location>
        <topology evidence="1">Multi-pass membrane protein</topology>
    </subcellularLocation>
</comment>
<reference evidence="9 10" key="1">
    <citation type="journal article" date="2019" name="Int. J. Syst. Evol. Microbiol.">
        <title>The Global Catalogue of Microorganisms (GCM) 10K type strain sequencing project: providing services to taxonomists for standard genome sequencing and annotation.</title>
        <authorList>
            <consortium name="The Broad Institute Genomics Platform"/>
            <consortium name="The Broad Institute Genome Sequencing Center for Infectious Disease"/>
            <person name="Wu L."/>
            <person name="Ma J."/>
        </authorList>
    </citation>
    <scope>NUCLEOTIDE SEQUENCE [LARGE SCALE GENOMIC DNA]</scope>
    <source>
        <strain evidence="9 10">JCM 14546</strain>
    </source>
</reference>
<feature type="transmembrane region" description="Helical" evidence="8">
    <location>
        <begin position="153"/>
        <end position="170"/>
    </location>
</feature>
<evidence type="ECO:0000256" key="2">
    <source>
        <dbReference type="ARBA" id="ARBA00022475"/>
    </source>
</evidence>
<evidence type="ECO:0000256" key="8">
    <source>
        <dbReference type="SAM" id="Phobius"/>
    </source>
</evidence>
<feature type="transmembrane region" description="Helical" evidence="8">
    <location>
        <begin position="440"/>
        <end position="458"/>
    </location>
</feature>
<organism evidence="9 10">
    <name type="scientific">Brevibacterium samyangense</name>
    <dbReference type="NCBI Taxonomy" id="366888"/>
    <lineage>
        <taxon>Bacteria</taxon>
        <taxon>Bacillati</taxon>
        <taxon>Actinomycetota</taxon>
        <taxon>Actinomycetes</taxon>
        <taxon>Micrococcales</taxon>
        <taxon>Brevibacteriaceae</taxon>
        <taxon>Brevibacterium</taxon>
    </lineage>
</organism>
<feature type="transmembrane region" description="Helical" evidence="8">
    <location>
        <begin position="68"/>
        <end position="90"/>
    </location>
</feature>
<evidence type="ECO:0000256" key="4">
    <source>
        <dbReference type="ARBA" id="ARBA00022679"/>
    </source>
</evidence>
<keyword evidence="3" id="KW-0328">Glycosyltransferase</keyword>
<dbReference type="RefSeq" id="WP_344306772.1">
    <property type="nucleotide sequence ID" value="NZ_BAAANO010000005.1"/>
</dbReference>
<sequence>MIPVLSRIRGHWWDAVLALVTAAIGAYLVHAFYPGRANNDIVNQAQQALGEIPYSDWHPPVVAALWEWLIGLTGEIGSLLVVQLVLMSLGSFGLGLLVHHRLASRLGSFLAVLLPVFPWSLSQLNIMWKDVQMATAFLLAVVLVFLVRLRPRALWVLLVPAAVLLVYGTLARKNAVFALVPIAVYLGWMAWSALAARRERLRTTRIRFWGSAVSALVVLGVLGGATLATDGAIAEAKDVRATGQISQIMLDDVMFSVPESELNASAAPKELKDHINTARAECIDQGEIWDAYWNCYGRGETGEPFSPIAYQDEVRHLWVTEVVTHPVRYVEYRAAVFSHYFFTSQLEYWERGWDGEASKVGLGGGSRTADYVVKPYVVDFALGTFPMLFTPWFWFLGGALLLVGARRLTAFRAEVVVLSTSAMFYVLGYFPIAPANHFRYTYWPALAVTAGALLWWCARRKQRKQDRGAVRS</sequence>
<feature type="transmembrane region" description="Helical" evidence="8">
    <location>
        <begin position="12"/>
        <end position="33"/>
    </location>
</feature>
<keyword evidence="4" id="KW-0808">Transferase</keyword>
<dbReference type="InterPro" id="IPR050297">
    <property type="entry name" value="LipidA_mod_glycosyltrf_83"/>
</dbReference>
<keyword evidence="7 8" id="KW-0472">Membrane</keyword>
<evidence type="ECO:0000256" key="5">
    <source>
        <dbReference type="ARBA" id="ARBA00022692"/>
    </source>
</evidence>
<name>A0ABN2T9C7_9MICO</name>
<gene>
    <name evidence="9" type="ORF">GCM10009755_05640</name>
</gene>
<evidence type="ECO:0000313" key="10">
    <source>
        <dbReference type="Proteomes" id="UP001500755"/>
    </source>
</evidence>
<feature type="transmembrane region" description="Helical" evidence="8">
    <location>
        <begin position="176"/>
        <end position="196"/>
    </location>
</feature>
<feature type="transmembrane region" description="Helical" evidence="8">
    <location>
        <begin position="102"/>
        <end position="120"/>
    </location>
</feature>
<dbReference type="Proteomes" id="UP001500755">
    <property type="component" value="Unassembled WGS sequence"/>
</dbReference>
<accession>A0ABN2T9C7</accession>
<proteinExistence type="predicted"/>
<protein>
    <recommendedName>
        <fullName evidence="11">Dolichyl-phosphate-mannose-protein mannosyltransferase</fullName>
    </recommendedName>
</protein>